<comment type="caution">
    <text evidence="3">The sequence shown here is derived from an EMBL/GenBank/DDBJ whole genome shotgun (WGS) entry which is preliminary data.</text>
</comment>
<feature type="compositionally biased region" description="Basic and acidic residues" evidence="1">
    <location>
        <begin position="245"/>
        <end position="262"/>
    </location>
</feature>
<accession>A0AAW1BJS3</accession>
<feature type="chain" id="PRO_5043799732" evidence="2">
    <location>
        <begin position="23"/>
        <end position="517"/>
    </location>
</feature>
<dbReference type="EMBL" id="JAOTOJ010000004">
    <property type="protein sequence ID" value="KAK9402449.1"/>
    <property type="molecule type" value="Genomic_DNA"/>
</dbReference>
<dbReference type="AlphaFoldDB" id="A0AAW1BJS3"/>
<feature type="signal peptide" evidence="2">
    <location>
        <begin position="1"/>
        <end position="22"/>
    </location>
</feature>
<dbReference type="InterPro" id="IPR036706">
    <property type="entry name" value="VOMI_sf"/>
</dbReference>
<dbReference type="PANTHER" id="PTHR18841">
    <property type="entry name" value="VITELLINE MEMBRANE OUTER LAYER PROTEIN I-RELATED"/>
    <property type="match status" value="1"/>
</dbReference>
<evidence type="ECO:0000313" key="4">
    <source>
        <dbReference type="Proteomes" id="UP001474421"/>
    </source>
</evidence>
<sequence length="517" mass="56365">MDLSASTVLLLTISCCLWNTEARNYIQALTVPNGGPWGVWGSREFCPSGYARGFALKVESFQGKGDDTALNGIRLFCSDGRTIESRVGPWGTWTKRKYCLSGYLVSFSLRVEPHQGKGDDTAANNIQFTCSSGQTLVGNGQSWARTQKSSRMNLAACLRLERSEATDLERRRRPLHSAETAGLRMCEVRSEASDGLTDALESGGRGELGWENAREGGICEAELLRLPPMDSEDPHGAHMGTGDVGGERRARERHGGTREDRGSAASPRPSLRIITRVKGTQEAQERGRRRQQKVLRFHDSALTSVPPTSSPPFKVFLILAVGKLRAGRRLVSMDLSARTALLLTISCCQWNAEARKISYVLRVPNGGTWGDWGPNAFCERGYAHGFSLKVEEKQGAGDDTALNGIRLYCTDGTVIESKVGPWGTWTKSQVCPRGNLISFSLRVEPPQGEGDDTAANNIQFICSDGTALMGLGTTWGEFGPFSHRCTTYGICGMKTKVEDAQGIGDDTALNDVNFYCC</sequence>
<reference evidence="3 4" key="1">
    <citation type="journal article" date="2024" name="Proc. Natl. Acad. Sci. U.S.A.">
        <title>The genetic regulatory architecture and epigenomic basis for age-related changes in rattlesnake venom.</title>
        <authorList>
            <person name="Hogan M.P."/>
            <person name="Holding M.L."/>
            <person name="Nystrom G.S."/>
            <person name="Colston T.J."/>
            <person name="Bartlett D.A."/>
            <person name="Mason A.J."/>
            <person name="Ellsworth S.A."/>
            <person name="Rautsaw R.M."/>
            <person name="Lawrence K.C."/>
            <person name="Strickland J.L."/>
            <person name="He B."/>
            <person name="Fraser P."/>
            <person name="Margres M.J."/>
            <person name="Gilbert D.M."/>
            <person name="Gibbs H.L."/>
            <person name="Parkinson C.L."/>
            <person name="Rokyta D.R."/>
        </authorList>
    </citation>
    <scope>NUCLEOTIDE SEQUENCE [LARGE SCALE GENOMIC DNA]</scope>
    <source>
        <strain evidence="3">DRR0105</strain>
    </source>
</reference>
<name>A0AAW1BJS3_CROAD</name>
<protein>
    <submittedName>
        <fullName evidence="3">Vitelline membrane outer layer protein 1-like</fullName>
    </submittedName>
</protein>
<gene>
    <name evidence="3" type="ORF">NXF25_010805</name>
</gene>
<dbReference type="CDD" id="cd00220">
    <property type="entry name" value="VMO-I"/>
    <property type="match status" value="1"/>
</dbReference>
<dbReference type="SUPFAM" id="SSF51092">
    <property type="entry name" value="Vitelline membrane outer protein-I (VMO-I)"/>
    <property type="match status" value="2"/>
</dbReference>
<dbReference type="Gene3D" id="2.100.10.20">
    <property type="entry name" value="Vitelline membrane outer layer protein I (VOMI)"/>
    <property type="match status" value="2"/>
</dbReference>
<proteinExistence type="predicted"/>
<feature type="region of interest" description="Disordered" evidence="1">
    <location>
        <begin position="229"/>
        <end position="270"/>
    </location>
</feature>
<keyword evidence="2" id="KW-0732">Signal</keyword>
<dbReference type="Proteomes" id="UP001474421">
    <property type="component" value="Unassembled WGS sequence"/>
</dbReference>
<dbReference type="PANTHER" id="PTHR18841:SF2">
    <property type="entry name" value="VITELLINE MEMBRANE OUTER LAYER PROTEIN 1 HOMOLOG"/>
    <property type="match status" value="1"/>
</dbReference>
<dbReference type="Pfam" id="PF03762">
    <property type="entry name" value="VOMI"/>
    <property type="match status" value="2"/>
</dbReference>
<keyword evidence="4" id="KW-1185">Reference proteome</keyword>
<dbReference type="InterPro" id="IPR005515">
    <property type="entry name" value="VOMI"/>
</dbReference>
<evidence type="ECO:0000256" key="2">
    <source>
        <dbReference type="SAM" id="SignalP"/>
    </source>
</evidence>
<organism evidence="3 4">
    <name type="scientific">Crotalus adamanteus</name>
    <name type="common">Eastern diamondback rattlesnake</name>
    <dbReference type="NCBI Taxonomy" id="8729"/>
    <lineage>
        <taxon>Eukaryota</taxon>
        <taxon>Metazoa</taxon>
        <taxon>Chordata</taxon>
        <taxon>Craniata</taxon>
        <taxon>Vertebrata</taxon>
        <taxon>Euteleostomi</taxon>
        <taxon>Lepidosauria</taxon>
        <taxon>Squamata</taxon>
        <taxon>Bifurcata</taxon>
        <taxon>Unidentata</taxon>
        <taxon>Episquamata</taxon>
        <taxon>Toxicofera</taxon>
        <taxon>Serpentes</taxon>
        <taxon>Colubroidea</taxon>
        <taxon>Viperidae</taxon>
        <taxon>Crotalinae</taxon>
        <taxon>Crotalus</taxon>
    </lineage>
</organism>
<evidence type="ECO:0000256" key="1">
    <source>
        <dbReference type="SAM" id="MobiDB-lite"/>
    </source>
</evidence>
<dbReference type="GO" id="GO:0005615">
    <property type="term" value="C:extracellular space"/>
    <property type="evidence" value="ECO:0007669"/>
    <property type="project" value="TreeGrafter"/>
</dbReference>
<evidence type="ECO:0000313" key="3">
    <source>
        <dbReference type="EMBL" id="KAK9402449.1"/>
    </source>
</evidence>